<feature type="transmembrane region" description="Helical" evidence="7">
    <location>
        <begin position="77"/>
        <end position="97"/>
    </location>
</feature>
<keyword evidence="10" id="KW-1185">Reference proteome</keyword>
<accession>A0ABQ4N7P2</accession>
<keyword evidence="2 7" id="KW-0813">Transport</keyword>
<keyword evidence="3" id="KW-1003">Cell membrane</keyword>
<dbReference type="Pfam" id="PF00528">
    <property type="entry name" value="BPD_transp_1"/>
    <property type="match status" value="1"/>
</dbReference>
<comment type="caution">
    <text evidence="9">The sequence shown here is derived from an EMBL/GenBank/DDBJ whole genome shotgun (WGS) entry which is preliminary data.</text>
</comment>
<dbReference type="CDD" id="cd06261">
    <property type="entry name" value="TM_PBP2"/>
    <property type="match status" value="1"/>
</dbReference>
<name>A0ABQ4N7P2_9BACL</name>
<evidence type="ECO:0000259" key="8">
    <source>
        <dbReference type="PROSITE" id="PS50928"/>
    </source>
</evidence>
<reference evidence="9 10" key="1">
    <citation type="submission" date="2021-04" db="EMBL/GenBank/DDBJ databases">
        <title>Draft genome sequence of Paenibacillus cisolokensis, LC2-13A.</title>
        <authorList>
            <person name="Uke A."/>
            <person name="Chhe C."/>
            <person name="Baramee S."/>
            <person name="Kosugi A."/>
        </authorList>
    </citation>
    <scope>NUCLEOTIDE SEQUENCE [LARGE SCALE GENOMIC DNA]</scope>
    <source>
        <strain evidence="9 10">LC2-13A</strain>
    </source>
</reference>
<dbReference type="Gene3D" id="1.10.3720.10">
    <property type="entry name" value="MetI-like"/>
    <property type="match status" value="1"/>
</dbReference>
<organism evidence="9 10">
    <name type="scientific">Paenibacillus cisolokensis</name>
    <dbReference type="NCBI Taxonomy" id="1658519"/>
    <lineage>
        <taxon>Bacteria</taxon>
        <taxon>Bacillati</taxon>
        <taxon>Bacillota</taxon>
        <taxon>Bacilli</taxon>
        <taxon>Bacillales</taxon>
        <taxon>Paenibacillaceae</taxon>
        <taxon>Paenibacillus</taxon>
    </lineage>
</organism>
<feature type="transmembrane region" description="Helical" evidence="7">
    <location>
        <begin position="205"/>
        <end position="226"/>
    </location>
</feature>
<dbReference type="EMBL" id="BOVJ01000088">
    <property type="protein sequence ID" value="GIQ64268.1"/>
    <property type="molecule type" value="Genomic_DNA"/>
</dbReference>
<protein>
    <submittedName>
        <fullName evidence="9">ABC transporter permease</fullName>
    </submittedName>
</protein>
<evidence type="ECO:0000313" key="9">
    <source>
        <dbReference type="EMBL" id="GIQ64268.1"/>
    </source>
</evidence>
<dbReference type="SUPFAM" id="SSF161098">
    <property type="entry name" value="MetI-like"/>
    <property type="match status" value="1"/>
</dbReference>
<gene>
    <name evidence="9" type="ORF">PACILC2_28360</name>
</gene>
<evidence type="ECO:0000256" key="3">
    <source>
        <dbReference type="ARBA" id="ARBA00022475"/>
    </source>
</evidence>
<dbReference type="PANTHER" id="PTHR30193:SF37">
    <property type="entry name" value="INNER MEMBRANE ABC TRANSPORTER PERMEASE PROTEIN YCJO"/>
    <property type="match status" value="1"/>
</dbReference>
<feature type="transmembrane region" description="Helical" evidence="7">
    <location>
        <begin position="21"/>
        <end position="40"/>
    </location>
</feature>
<dbReference type="PANTHER" id="PTHR30193">
    <property type="entry name" value="ABC TRANSPORTER PERMEASE PROTEIN"/>
    <property type="match status" value="1"/>
</dbReference>
<keyword evidence="4 7" id="KW-0812">Transmembrane</keyword>
<dbReference type="InterPro" id="IPR035906">
    <property type="entry name" value="MetI-like_sf"/>
</dbReference>
<dbReference type="InterPro" id="IPR000515">
    <property type="entry name" value="MetI-like"/>
</dbReference>
<dbReference type="RefSeq" id="WP_062491627.1">
    <property type="nucleotide sequence ID" value="NZ_BOVJ01000088.1"/>
</dbReference>
<evidence type="ECO:0000256" key="1">
    <source>
        <dbReference type="ARBA" id="ARBA00004651"/>
    </source>
</evidence>
<dbReference type="PROSITE" id="PS50928">
    <property type="entry name" value="ABC_TM1"/>
    <property type="match status" value="1"/>
</dbReference>
<evidence type="ECO:0000256" key="7">
    <source>
        <dbReference type="RuleBase" id="RU363032"/>
    </source>
</evidence>
<keyword evidence="6 7" id="KW-0472">Membrane</keyword>
<dbReference type="Proteomes" id="UP000680304">
    <property type="component" value="Unassembled WGS sequence"/>
</dbReference>
<evidence type="ECO:0000313" key="10">
    <source>
        <dbReference type="Proteomes" id="UP000680304"/>
    </source>
</evidence>
<evidence type="ECO:0000256" key="2">
    <source>
        <dbReference type="ARBA" id="ARBA00022448"/>
    </source>
</evidence>
<comment type="similarity">
    <text evidence="7">Belongs to the binding-protein-dependent transport system permease family.</text>
</comment>
<dbReference type="InterPro" id="IPR051393">
    <property type="entry name" value="ABC_transporter_permease"/>
</dbReference>
<keyword evidence="5 7" id="KW-1133">Transmembrane helix</keyword>
<evidence type="ECO:0000256" key="4">
    <source>
        <dbReference type="ARBA" id="ARBA00022692"/>
    </source>
</evidence>
<proteinExistence type="inferred from homology"/>
<comment type="subcellular location">
    <subcellularLocation>
        <location evidence="1 7">Cell membrane</location>
        <topology evidence="1 7">Multi-pass membrane protein</topology>
    </subcellularLocation>
</comment>
<sequence>MNKNFLSREWVQQIVFTGPAVLAFALIVALPFFMGMYYSFTNWNGVSDTASFVGFDNFVTVWQDQGFRDSFAFTVRFTVVAVVLTNLVGFVLALLLSAPLKSRNVLRTLFFMPNVIGGLLLGFIWQFIFVRGFASIGKATGLSFFQLPWLGDEPTAFWAVVIVSVWHGAGYLMVIYIASLINVPKDLNEAAAIDGATAWQRLRHITVPLIMPAVTISLFLALSWSFKTFDVILSLTKGGPYNSTQSVALNIYLEAFQNNRYGLGTAKAFIFFIVVALISTLQVWLTKRREVQA</sequence>
<feature type="transmembrane region" description="Helical" evidence="7">
    <location>
        <begin position="268"/>
        <end position="285"/>
    </location>
</feature>
<evidence type="ECO:0000256" key="5">
    <source>
        <dbReference type="ARBA" id="ARBA00022989"/>
    </source>
</evidence>
<feature type="domain" description="ABC transmembrane type-1" evidence="8">
    <location>
        <begin position="71"/>
        <end position="282"/>
    </location>
</feature>
<evidence type="ECO:0000256" key="6">
    <source>
        <dbReference type="ARBA" id="ARBA00023136"/>
    </source>
</evidence>
<feature type="transmembrane region" description="Helical" evidence="7">
    <location>
        <begin position="156"/>
        <end position="178"/>
    </location>
</feature>
<feature type="transmembrane region" description="Helical" evidence="7">
    <location>
        <begin position="109"/>
        <end position="136"/>
    </location>
</feature>